<feature type="chain" id="PRO_5020855748" description="Copper(I)-binding protein" evidence="1">
    <location>
        <begin position="20"/>
        <end position="151"/>
    </location>
</feature>
<gene>
    <name evidence="2" type="ORF">CLV83_4242</name>
</gene>
<dbReference type="AlphaFoldDB" id="A0A4V2PCT5"/>
<dbReference type="SUPFAM" id="SSF110087">
    <property type="entry name" value="DR1885-like metal-binding protein"/>
    <property type="match status" value="1"/>
</dbReference>
<dbReference type="EMBL" id="SMFU01000014">
    <property type="protein sequence ID" value="TCK02546.1"/>
    <property type="molecule type" value="Genomic_DNA"/>
</dbReference>
<dbReference type="PANTHER" id="PTHR36302">
    <property type="entry name" value="BLR7088 PROTEIN"/>
    <property type="match status" value="1"/>
</dbReference>
<accession>A0A4V2PCT5</accession>
<protein>
    <recommendedName>
        <fullName evidence="4">Copper(I)-binding protein</fullName>
    </recommendedName>
</protein>
<dbReference type="Proteomes" id="UP000294546">
    <property type="component" value="Unassembled WGS sequence"/>
</dbReference>
<proteinExistence type="predicted"/>
<organism evidence="2 3">
    <name type="scientific">Marinobacterium mangrovicola</name>
    <dbReference type="NCBI Taxonomy" id="1476959"/>
    <lineage>
        <taxon>Bacteria</taxon>
        <taxon>Pseudomonadati</taxon>
        <taxon>Pseudomonadota</taxon>
        <taxon>Gammaproteobacteria</taxon>
        <taxon>Oceanospirillales</taxon>
        <taxon>Oceanospirillaceae</taxon>
        <taxon>Marinobacterium</taxon>
    </lineage>
</organism>
<evidence type="ECO:0000256" key="1">
    <source>
        <dbReference type="SAM" id="SignalP"/>
    </source>
</evidence>
<name>A0A4V2PCT5_9GAMM</name>
<keyword evidence="3" id="KW-1185">Reference proteome</keyword>
<evidence type="ECO:0000313" key="2">
    <source>
        <dbReference type="EMBL" id="TCK02546.1"/>
    </source>
</evidence>
<evidence type="ECO:0008006" key="4">
    <source>
        <dbReference type="Google" id="ProtNLM"/>
    </source>
</evidence>
<dbReference type="OrthoDB" id="9796962at2"/>
<keyword evidence="1" id="KW-0732">Signal</keyword>
<dbReference type="RefSeq" id="WP_132297462.1">
    <property type="nucleotide sequence ID" value="NZ_SMFU01000014.1"/>
</dbReference>
<dbReference type="InterPro" id="IPR058248">
    <property type="entry name" value="Lxx211020-like"/>
</dbReference>
<sequence length="151" mass="15836">MKPLAHLLLLSTLSAPAFAADVSIDGAYARAIPPGQPNSAAFMQITNNGTAAVTLTGAKTSVASVAELHNHIQDEGVMRMRRVDGIELPAGETVSLQPGGLHVMLIGLEKNLAEGDSVDLTLEFSDGSEEALQMPVQPVMPMGHQMHKSAN</sequence>
<dbReference type="InterPro" id="IPR036182">
    <property type="entry name" value="PCuAC_sf"/>
</dbReference>
<dbReference type="PANTHER" id="PTHR36302:SF1">
    <property type="entry name" value="COPPER CHAPERONE PCU(A)C"/>
    <property type="match status" value="1"/>
</dbReference>
<reference evidence="2 3" key="1">
    <citation type="submission" date="2019-03" db="EMBL/GenBank/DDBJ databases">
        <title>Genomic Encyclopedia of Archaeal and Bacterial Type Strains, Phase II (KMG-II): from individual species to whole genera.</title>
        <authorList>
            <person name="Goeker M."/>
        </authorList>
    </citation>
    <scope>NUCLEOTIDE SEQUENCE [LARGE SCALE GENOMIC DNA]</scope>
    <source>
        <strain evidence="2 3">DSM 27697</strain>
    </source>
</reference>
<comment type="caution">
    <text evidence="2">The sequence shown here is derived from an EMBL/GenBank/DDBJ whole genome shotgun (WGS) entry which is preliminary data.</text>
</comment>
<dbReference type="InterPro" id="IPR007410">
    <property type="entry name" value="LpqE-like"/>
</dbReference>
<dbReference type="Gene3D" id="2.60.40.1890">
    <property type="entry name" value="PCu(A)C copper chaperone"/>
    <property type="match status" value="1"/>
</dbReference>
<dbReference type="Pfam" id="PF04314">
    <property type="entry name" value="PCuAC"/>
    <property type="match status" value="1"/>
</dbReference>
<evidence type="ECO:0000313" key="3">
    <source>
        <dbReference type="Proteomes" id="UP000294546"/>
    </source>
</evidence>
<feature type="signal peptide" evidence="1">
    <location>
        <begin position="1"/>
        <end position="19"/>
    </location>
</feature>